<sequence>MKKIPLRIFSGKNCLQHI</sequence>
<dbReference type="EMBL" id="GBXM01032628">
    <property type="protein sequence ID" value="JAH75949.1"/>
    <property type="molecule type" value="Transcribed_RNA"/>
</dbReference>
<reference evidence="1" key="2">
    <citation type="journal article" date="2015" name="Fish Shellfish Immunol.">
        <title>Early steps in the European eel (Anguilla anguilla)-Vibrio vulnificus interaction in the gills: Role of the RtxA13 toxin.</title>
        <authorList>
            <person name="Callol A."/>
            <person name="Pajuelo D."/>
            <person name="Ebbesson L."/>
            <person name="Teles M."/>
            <person name="MacKenzie S."/>
            <person name="Amaro C."/>
        </authorList>
    </citation>
    <scope>NUCLEOTIDE SEQUENCE</scope>
</reference>
<reference evidence="1" key="1">
    <citation type="submission" date="2014-11" db="EMBL/GenBank/DDBJ databases">
        <authorList>
            <person name="Amaro Gonzalez C."/>
        </authorList>
    </citation>
    <scope>NUCLEOTIDE SEQUENCE</scope>
</reference>
<dbReference type="AlphaFoldDB" id="A0A0E9VCV5"/>
<accession>A0A0E9VCV5</accession>
<protein>
    <submittedName>
        <fullName evidence="1">Uncharacterized protein</fullName>
    </submittedName>
</protein>
<name>A0A0E9VCV5_ANGAN</name>
<proteinExistence type="predicted"/>
<organism evidence="1">
    <name type="scientific">Anguilla anguilla</name>
    <name type="common">European freshwater eel</name>
    <name type="synonym">Muraena anguilla</name>
    <dbReference type="NCBI Taxonomy" id="7936"/>
    <lineage>
        <taxon>Eukaryota</taxon>
        <taxon>Metazoa</taxon>
        <taxon>Chordata</taxon>
        <taxon>Craniata</taxon>
        <taxon>Vertebrata</taxon>
        <taxon>Euteleostomi</taxon>
        <taxon>Actinopterygii</taxon>
        <taxon>Neopterygii</taxon>
        <taxon>Teleostei</taxon>
        <taxon>Anguilliformes</taxon>
        <taxon>Anguillidae</taxon>
        <taxon>Anguilla</taxon>
    </lineage>
</organism>
<evidence type="ECO:0000313" key="1">
    <source>
        <dbReference type="EMBL" id="JAH75949.1"/>
    </source>
</evidence>